<dbReference type="CDD" id="cd08268">
    <property type="entry name" value="MDR2"/>
    <property type="match status" value="1"/>
</dbReference>
<accession>A0A517S9W2</accession>
<name>A0A517S9W2_9PLAN</name>
<dbReference type="SUPFAM" id="SSF51735">
    <property type="entry name" value="NAD(P)-binding Rossmann-fold domains"/>
    <property type="match status" value="1"/>
</dbReference>
<dbReference type="InterPro" id="IPR013149">
    <property type="entry name" value="ADH-like_C"/>
</dbReference>
<dbReference type="RefSeq" id="WP_145027640.1">
    <property type="nucleotide sequence ID" value="NZ_CP036271.1"/>
</dbReference>
<keyword evidence="5" id="KW-1185">Reference proteome</keyword>
<keyword evidence="2 4" id="KW-0560">Oxidoreductase</keyword>
<dbReference type="GO" id="GO:0003960">
    <property type="term" value="F:quinone reductase (NADPH) activity"/>
    <property type="evidence" value="ECO:0007669"/>
    <property type="project" value="UniProtKB-EC"/>
</dbReference>
<dbReference type="FunCoup" id="A0A517S9W2">
    <property type="interactions" value="490"/>
</dbReference>
<dbReference type="EC" id="1.6.5.5" evidence="4"/>
<organism evidence="4 5">
    <name type="scientific">Caulifigura coniformis</name>
    <dbReference type="NCBI Taxonomy" id="2527983"/>
    <lineage>
        <taxon>Bacteria</taxon>
        <taxon>Pseudomonadati</taxon>
        <taxon>Planctomycetota</taxon>
        <taxon>Planctomycetia</taxon>
        <taxon>Planctomycetales</taxon>
        <taxon>Planctomycetaceae</taxon>
        <taxon>Caulifigura</taxon>
    </lineage>
</organism>
<dbReference type="PANTHER" id="PTHR48106:SF5">
    <property type="entry name" value="ZINC-CONTAINING ALCOHOL DEHYDROGENASE"/>
    <property type="match status" value="1"/>
</dbReference>
<dbReference type="Gene3D" id="3.90.180.10">
    <property type="entry name" value="Medium-chain alcohol dehydrogenases, catalytic domain"/>
    <property type="match status" value="1"/>
</dbReference>
<dbReference type="GO" id="GO:0070402">
    <property type="term" value="F:NADPH binding"/>
    <property type="evidence" value="ECO:0007669"/>
    <property type="project" value="TreeGrafter"/>
</dbReference>
<protein>
    <submittedName>
        <fullName evidence="4">Quinone oxidoreductase 1</fullName>
        <ecNumber evidence="4">1.6.5.5</ecNumber>
    </submittedName>
</protein>
<gene>
    <name evidence="4" type="primary">qorA</name>
    <name evidence="4" type="ORF">Pan44_09150</name>
</gene>
<dbReference type="SUPFAM" id="SSF50129">
    <property type="entry name" value="GroES-like"/>
    <property type="match status" value="1"/>
</dbReference>
<dbReference type="SMART" id="SM00829">
    <property type="entry name" value="PKS_ER"/>
    <property type="match status" value="1"/>
</dbReference>
<dbReference type="InterPro" id="IPR013154">
    <property type="entry name" value="ADH-like_N"/>
</dbReference>
<dbReference type="InterPro" id="IPR020843">
    <property type="entry name" value="ER"/>
</dbReference>
<dbReference type="OrthoDB" id="9787435at2"/>
<proteinExistence type="predicted"/>
<dbReference type="InParanoid" id="A0A517S9W2"/>
<dbReference type="InterPro" id="IPR011032">
    <property type="entry name" value="GroES-like_sf"/>
</dbReference>
<dbReference type="Proteomes" id="UP000315700">
    <property type="component" value="Chromosome"/>
</dbReference>
<dbReference type="Pfam" id="PF00107">
    <property type="entry name" value="ADH_zinc_N"/>
    <property type="match status" value="1"/>
</dbReference>
<dbReference type="InterPro" id="IPR036291">
    <property type="entry name" value="NAD(P)-bd_dom_sf"/>
</dbReference>
<evidence type="ECO:0000256" key="1">
    <source>
        <dbReference type="ARBA" id="ARBA00022857"/>
    </source>
</evidence>
<dbReference type="Gene3D" id="3.40.50.720">
    <property type="entry name" value="NAD(P)-binding Rossmann-like Domain"/>
    <property type="match status" value="1"/>
</dbReference>
<sequence length="330" mass="35227">MSRVVQFHRTGGPEVLQIDEVDVPAPGKGEVRIAVKALGLNRAEAMFRMGQYLEDPQFPSKIGYEASGTVEAVGPGVSEFKVGDSVSTIPAFPQGKYGVYGDVCLVPATAVAKHPASLSWEEATSIWMQYLTAYGALVDIAGLKKDDVVLIPAASSSVGIAAIQICNQVGATPVALTRTVDKREALLKHGARHVIATQTQDVVKEVQDITGGNGARIAFDPVGGPMVEKLTACLATHGILFEYGALSTEATPLPLFPTLAKMLTIRGYLLFEVTSDPDRLAKGKQFVFDGLASGALKPTIARVFRFDEIAEAHRYMESNSQIGKIVVKVN</sequence>
<dbReference type="AlphaFoldDB" id="A0A517S9W2"/>
<reference evidence="4 5" key="1">
    <citation type="submission" date="2019-02" db="EMBL/GenBank/DDBJ databases">
        <title>Deep-cultivation of Planctomycetes and their phenomic and genomic characterization uncovers novel biology.</title>
        <authorList>
            <person name="Wiegand S."/>
            <person name="Jogler M."/>
            <person name="Boedeker C."/>
            <person name="Pinto D."/>
            <person name="Vollmers J."/>
            <person name="Rivas-Marin E."/>
            <person name="Kohn T."/>
            <person name="Peeters S.H."/>
            <person name="Heuer A."/>
            <person name="Rast P."/>
            <person name="Oberbeckmann S."/>
            <person name="Bunk B."/>
            <person name="Jeske O."/>
            <person name="Meyerdierks A."/>
            <person name="Storesund J.E."/>
            <person name="Kallscheuer N."/>
            <person name="Luecker S."/>
            <person name="Lage O.M."/>
            <person name="Pohl T."/>
            <person name="Merkel B.J."/>
            <person name="Hornburger P."/>
            <person name="Mueller R.-W."/>
            <person name="Bruemmer F."/>
            <person name="Labrenz M."/>
            <person name="Spormann A.M."/>
            <person name="Op den Camp H."/>
            <person name="Overmann J."/>
            <person name="Amann R."/>
            <person name="Jetten M.S.M."/>
            <person name="Mascher T."/>
            <person name="Medema M.H."/>
            <person name="Devos D.P."/>
            <person name="Kaster A.-K."/>
            <person name="Ovreas L."/>
            <person name="Rohde M."/>
            <person name="Galperin M.Y."/>
            <person name="Jogler C."/>
        </authorList>
    </citation>
    <scope>NUCLEOTIDE SEQUENCE [LARGE SCALE GENOMIC DNA]</scope>
    <source>
        <strain evidence="4 5">Pan44</strain>
    </source>
</reference>
<evidence type="ECO:0000256" key="2">
    <source>
        <dbReference type="ARBA" id="ARBA00023002"/>
    </source>
</evidence>
<feature type="domain" description="Enoyl reductase (ER)" evidence="3">
    <location>
        <begin position="11"/>
        <end position="327"/>
    </location>
</feature>
<dbReference type="PANTHER" id="PTHR48106">
    <property type="entry name" value="QUINONE OXIDOREDUCTASE PIG3-RELATED"/>
    <property type="match status" value="1"/>
</dbReference>
<keyword evidence="1" id="KW-0521">NADP</keyword>
<evidence type="ECO:0000313" key="5">
    <source>
        <dbReference type="Proteomes" id="UP000315700"/>
    </source>
</evidence>
<evidence type="ECO:0000313" key="4">
    <source>
        <dbReference type="EMBL" id="QDT52902.1"/>
    </source>
</evidence>
<dbReference type="KEGG" id="ccos:Pan44_09150"/>
<dbReference type="Pfam" id="PF08240">
    <property type="entry name" value="ADH_N"/>
    <property type="match status" value="1"/>
</dbReference>
<evidence type="ECO:0000259" key="3">
    <source>
        <dbReference type="SMART" id="SM00829"/>
    </source>
</evidence>
<dbReference type="EMBL" id="CP036271">
    <property type="protein sequence ID" value="QDT52902.1"/>
    <property type="molecule type" value="Genomic_DNA"/>
</dbReference>